<dbReference type="HOGENOM" id="CLU_030571_7_1_10"/>
<dbReference type="GO" id="GO:0050313">
    <property type="term" value="F:sulfur dioxygenase activity"/>
    <property type="evidence" value="ECO:0007669"/>
    <property type="project" value="InterPro"/>
</dbReference>
<dbReference type="SUPFAM" id="SSF52821">
    <property type="entry name" value="Rhodanese/Cell cycle control phosphatase"/>
    <property type="match status" value="2"/>
</dbReference>
<dbReference type="InterPro" id="IPR001307">
    <property type="entry name" value="Thiosulphate_STrfase_CS"/>
</dbReference>
<evidence type="ECO:0000313" key="3">
    <source>
        <dbReference type="EMBL" id="ADX68554.1"/>
    </source>
</evidence>
<reference evidence="3 4" key="1">
    <citation type="journal article" date="2011" name="Stand. Genomic Sci.">
        <title>Complete genome sequence of Weeksella virosa type strain (9751).</title>
        <authorList>
            <person name="Lang E."/>
            <person name="Teshima H."/>
            <person name="Lucas S."/>
            <person name="Lapidus A."/>
            <person name="Hammon N."/>
            <person name="Deshpande S."/>
            <person name="Nolan M."/>
            <person name="Cheng J.F."/>
            <person name="Pitluck S."/>
            <person name="Liolios K."/>
            <person name="Pagani I."/>
            <person name="Mikhailova N."/>
            <person name="Ivanova N."/>
            <person name="Mavromatis K."/>
            <person name="Pati A."/>
            <person name="Tapia R."/>
            <person name="Han C."/>
            <person name="Goodwin L."/>
            <person name="Chen A."/>
            <person name="Palaniappan K."/>
            <person name="Land M."/>
            <person name="Hauser L."/>
            <person name="Chang Y.J."/>
            <person name="Jeffries C.D."/>
            <person name="Brambilla E.M."/>
            <person name="Kopitz M."/>
            <person name="Rohde M."/>
            <person name="Goker M."/>
            <person name="Tindall B.J."/>
            <person name="Detter J.C."/>
            <person name="Woyke T."/>
            <person name="Bristow J."/>
            <person name="Eisen J.A."/>
            <person name="Markowitz V."/>
            <person name="Hugenholtz P."/>
            <person name="Klenk H.P."/>
            <person name="Kyrpides N.C."/>
        </authorList>
    </citation>
    <scope>NUCLEOTIDE SEQUENCE [LARGE SCALE GENOMIC DNA]</scope>
    <source>
        <strain evidence="4">ATCC 43766 / DSM 16922 / JCM 21250 / NBRC 16016 / NCTC 11634 / CL345/78</strain>
    </source>
</reference>
<dbReference type="PANTHER" id="PTHR43084:SF1">
    <property type="entry name" value="PERSULFIDE DIOXYGENASE ETHE1, MITOCHONDRIAL"/>
    <property type="match status" value="1"/>
</dbReference>
<dbReference type="SMART" id="SM00849">
    <property type="entry name" value="Lactamase_B"/>
    <property type="match status" value="1"/>
</dbReference>
<dbReference type="AlphaFoldDB" id="F0P0Q5"/>
<dbReference type="GO" id="GO:0046872">
    <property type="term" value="F:metal ion binding"/>
    <property type="evidence" value="ECO:0007669"/>
    <property type="project" value="UniProtKB-KW"/>
</dbReference>
<dbReference type="InterPro" id="IPR036873">
    <property type="entry name" value="Rhodanese-like_dom_sf"/>
</dbReference>
<dbReference type="eggNOG" id="COG0607">
    <property type="taxonomic scope" value="Bacteria"/>
</dbReference>
<dbReference type="Gene3D" id="3.40.250.10">
    <property type="entry name" value="Rhodanese-like domain"/>
    <property type="match status" value="2"/>
</dbReference>
<dbReference type="KEGG" id="wvi:Weevi_1866"/>
<dbReference type="Proteomes" id="UP000008641">
    <property type="component" value="Chromosome"/>
</dbReference>
<protein>
    <submittedName>
        <fullName evidence="3">Beta-lactamase domain protein</fullName>
    </submittedName>
</protein>
<dbReference type="PROSITE" id="PS00380">
    <property type="entry name" value="RHODANESE_1"/>
    <property type="match status" value="1"/>
</dbReference>
<dbReference type="FunFam" id="3.60.15.10:FF:000030">
    <property type="entry name" value="Metallo-beta-lactamase family protein"/>
    <property type="match status" value="1"/>
</dbReference>
<dbReference type="GO" id="GO:0006749">
    <property type="term" value="P:glutathione metabolic process"/>
    <property type="evidence" value="ECO:0007669"/>
    <property type="project" value="InterPro"/>
</dbReference>
<sequence length="464" mass="52498">MFFQHIYEKSLAHSSYLIGCQVEGTAMVIDPKRDIDTYLEIAAEQNLTITHIAETHIHADYLSGSLELAHVTGAKMYLSDEGGSDWQYSFDHIGLKDGDVIKLGNLSFEVMHTPGHTPESLSFLLTDHAATEEPVMLFTGDFVFVGDIGRPDLLEEAAGLVGTKEVGAQQIFESLKKFYALPDHIQVWPAHGAGSSCGKALGAVANSTVGYEKIQNWAFKLKENREDFIQYLLTDQPEAPYYFAKMKQLNKQLRPLLVEVPRIPQLSTTDLTSIRAHNLKIIDTRSKTDYAKAYLPDTINIQNNKSFNTWMGWMLNYEEQFVLIVREEDLDDVTRKLMRIGLDNVYGYYTPEQLFCEGCEAKTTKIIDVSTIESYIGKDDIQILDVRSQTEYTVGHLPGAKHIFVGHLPQKWQTLDPKKKIALYCQSGDRSTIAQSFLLKKGFDVENYTEGMSQWKTLNKIIEQ</sequence>
<dbReference type="GO" id="GO:0004792">
    <property type="term" value="F:thiosulfate-cyanide sulfurtransferase activity"/>
    <property type="evidence" value="ECO:0007669"/>
    <property type="project" value="InterPro"/>
</dbReference>
<dbReference type="Gene3D" id="3.60.15.10">
    <property type="entry name" value="Ribonuclease Z/Hydroxyacylglutathione hydrolase-like"/>
    <property type="match status" value="1"/>
</dbReference>
<name>F0P0Q5_WEEVC</name>
<dbReference type="PROSITE" id="PS50206">
    <property type="entry name" value="RHODANESE_3"/>
    <property type="match status" value="1"/>
</dbReference>
<dbReference type="EMBL" id="CP002455">
    <property type="protein sequence ID" value="ADX68554.1"/>
    <property type="molecule type" value="Genomic_DNA"/>
</dbReference>
<organism evidence="3 4">
    <name type="scientific">Weeksella virosa (strain ATCC 43766 / DSM 16922 / JCM 21250 / CCUG 30538 / CDC 9751 / IAM 14551 / NBRC 16016 / NCTC 11634 / CL345/78)</name>
    <dbReference type="NCBI Taxonomy" id="865938"/>
    <lineage>
        <taxon>Bacteria</taxon>
        <taxon>Pseudomonadati</taxon>
        <taxon>Bacteroidota</taxon>
        <taxon>Flavobacteriia</taxon>
        <taxon>Flavobacteriales</taxon>
        <taxon>Weeksellaceae</taxon>
        <taxon>Weeksella</taxon>
    </lineage>
</organism>
<gene>
    <name evidence="3" type="ordered locus">Weevi_1866</name>
</gene>
<dbReference type="CDD" id="cd07724">
    <property type="entry name" value="POD-like_MBL-fold"/>
    <property type="match status" value="1"/>
</dbReference>
<reference evidence="4" key="2">
    <citation type="journal article" date="2011" name="Stand. Genomic Sci.">
        <title>Complete genome sequence of Weeksella virosa type strain (9751T).</title>
        <authorList>
            <person name="Lang E."/>
            <person name="Teshima H."/>
            <person name="Lucas S."/>
            <person name="Lapidus A."/>
            <person name="Hammon N."/>
            <person name="Deshpande S."/>
            <person name="Nolan M."/>
            <person name="Cheng J."/>
            <person name="Pitluck S."/>
            <person name="Liolios K."/>
            <person name="Pagani I."/>
            <person name="Mikhailova N."/>
            <person name="Ivanova N."/>
            <person name="Mavromatis K."/>
            <person name="Pati A."/>
            <person name="Tapia R."/>
            <person name="Han C."/>
            <person name="Goodwin L."/>
            <person name="Chen A."/>
            <person name="Palaniappan K."/>
            <person name="Land M."/>
            <person name="Hauser L."/>
            <person name="Chang Y."/>
            <person name="Jeffries C."/>
            <person name="Brambilla E."/>
            <person name="Kopitz M."/>
            <person name="Rohde M."/>
            <person name="Goker M."/>
            <person name="Tindall B."/>
            <person name="Detter J."/>
            <person name="Woyke T."/>
            <person name="Bristow J."/>
            <person name="Eisen J."/>
            <person name="Markowitz V."/>
            <person name="Hugenholtz P."/>
            <person name="Klenk H."/>
            <person name="Kyrpides N."/>
        </authorList>
    </citation>
    <scope>NUCLEOTIDE SEQUENCE [LARGE SCALE GENOMIC DNA]</scope>
    <source>
        <strain evidence="4">ATCC 43766 / DSM 16922 / JCM 21250 / NBRC 16016 / NCTC 11634 / CL345/78</strain>
    </source>
</reference>
<dbReference type="Pfam" id="PF00581">
    <property type="entry name" value="Rhodanese"/>
    <property type="match status" value="1"/>
</dbReference>
<dbReference type="SUPFAM" id="SSF56281">
    <property type="entry name" value="Metallo-hydrolase/oxidoreductase"/>
    <property type="match status" value="1"/>
</dbReference>
<proteinExistence type="predicted"/>
<accession>F0P0Q5</accession>
<evidence type="ECO:0000256" key="1">
    <source>
        <dbReference type="ARBA" id="ARBA00022723"/>
    </source>
</evidence>
<dbReference type="OrthoDB" id="9784009at2"/>
<dbReference type="InterPro" id="IPR036866">
    <property type="entry name" value="RibonucZ/Hydroxyglut_hydro"/>
</dbReference>
<dbReference type="InterPro" id="IPR001279">
    <property type="entry name" value="Metallo-B-lactamas"/>
</dbReference>
<dbReference type="RefSeq" id="WP_013598943.1">
    <property type="nucleotide sequence ID" value="NC_015144.1"/>
</dbReference>
<dbReference type="InterPro" id="IPR044528">
    <property type="entry name" value="POD-like_MBL-fold"/>
</dbReference>
<evidence type="ECO:0000313" key="4">
    <source>
        <dbReference type="Proteomes" id="UP000008641"/>
    </source>
</evidence>
<dbReference type="STRING" id="865938.Weevi_1866"/>
<feature type="domain" description="Rhodanese" evidence="2">
    <location>
        <begin position="377"/>
        <end position="464"/>
    </location>
</feature>
<dbReference type="CDD" id="cd00158">
    <property type="entry name" value="RHOD"/>
    <property type="match status" value="1"/>
</dbReference>
<dbReference type="Pfam" id="PF00753">
    <property type="entry name" value="Lactamase_B"/>
    <property type="match status" value="1"/>
</dbReference>
<dbReference type="SMART" id="SM00450">
    <property type="entry name" value="RHOD"/>
    <property type="match status" value="1"/>
</dbReference>
<dbReference type="InterPro" id="IPR051682">
    <property type="entry name" value="Mito_Persulfide_Diox"/>
</dbReference>
<evidence type="ECO:0000259" key="2">
    <source>
        <dbReference type="PROSITE" id="PS50206"/>
    </source>
</evidence>
<dbReference type="eggNOG" id="COG0491">
    <property type="taxonomic scope" value="Bacteria"/>
</dbReference>
<dbReference type="PANTHER" id="PTHR43084">
    <property type="entry name" value="PERSULFIDE DIOXYGENASE ETHE1"/>
    <property type="match status" value="1"/>
</dbReference>
<dbReference type="GO" id="GO:0070813">
    <property type="term" value="P:hydrogen sulfide metabolic process"/>
    <property type="evidence" value="ECO:0007669"/>
    <property type="project" value="TreeGrafter"/>
</dbReference>
<keyword evidence="4" id="KW-1185">Reference proteome</keyword>
<keyword evidence="1" id="KW-0479">Metal-binding</keyword>
<dbReference type="InterPro" id="IPR001763">
    <property type="entry name" value="Rhodanese-like_dom"/>
</dbReference>